<keyword evidence="3" id="KW-1185">Reference proteome</keyword>
<evidence type="ECO:0000256" key="1">
    <source>
        <dbReference type="SAM" id="SignalP"/>
    </source>
</evidence>
<dbReference type="AlphaFoldDB" id="A0A3M7R7G0"/>
<evidence type="ECO:0000313" key="2">
    <source>
        <dbReference type="EMBL" id="RNA19507.1"/>
    </source>
</evidence>
<comment type="caution">
    <text evidence="2">The sequence shown here is derived from an EMBL/GenBank/DDBJ whole genome shotgun (WGS) entry which is preliminary data.</text>
</comment>
<organism evidence="2 3">
    <name type="scientific">Brachionus plicatilis</name>
    <name type="common">Marine rotifer</name>
    <name type="synonym">Brachionus muelleri</name>
    <dbReference type="NCBI Taxonomy" id="10195"/>
    <lineage>
        <taxon>Eukaryota</taxon>
        <taxon>Metazoa</taxon>
        <taxon>Spiralia</taxon>
        <taxon>Gnathifera</taxon>
        <taxon>Rotifera</taxon>
        <taxon>Eurotatoria</taxon>
        <taxon>Monogononta</taxon>
        <taxon>Pseudotrocha</taxon>
        <taxon>Ploima</taxon>
        <taxon>Brachionidae</taxon>
        <taxon>Brachionus</taxon>
    </lineage>
</organism>
<gene>
    <name evidence="2" type="ORF">BpHYR1_017202</name>
</gene>
<proteinExistence type="predicted"/>
<name>A0A3M7R7G0_BRAPC</name>
<feature type="signal peptide" evidence="1">
    <location>
        <begin position="1"/>
        <end position="25"/>
    </location>
</feature>
<sequence length="101" mass="11278">MSKVAKNKSLNIILIRFLIFENSLATGRETNPGFRHSTNFLKYEFSTIINVNAALTINCNKNSSALVKFLFCFLYNGLSGSSKEVSISTDSLFVSKFIDIL</sequence>
<keyword evidence="1" id="KW-0732">Signal</keyword>
<reference evidence="2 3" key="1">
    <citation type="journal article" date="2018" name="Sci. Rep.">
        <title>Genomic signatures of local adaptation to the degree of environmental predictability in rotifers.</title>
        <authorList>
            <person name="Franch-Gras L."/>
            <person name="Hahn C."/>
            <person name="Garcia-Roger E.M."/>
            <person name="Carmona M.J."/>
            <person name="Serra M."/>
            <person name="Gomez A."/>
        </authorList>
    </citation>
    <scope>NUCLEOTIDE SEQUENCE [LARGE SCALE GENOMIC DNA]</scope>
    <source>
        <strain evidence="2">HYR1</strain>
    </source>
</reference>
<accession>A0A3M7R7G0</accession>
<feature type="chain" id="PRO_5018274245" evidence="1">
    <location>
        <begin position="26"/>
        <end position="101"/>
    </location>
</feature>
<dbReference type="EMBL" id="REGN01004031">
    <property type="protein sequence ID" value="RNA19507.1"/>
    <property type="molecule type" value="Genomic_DNA"/>
</dbReference>
<dbReference type="Proteomes" id="UP000276133">
    <property type="component" value="Unassembled WGS sequence"/>
</dbReference>
<evidence type="ECO:0000313" key="3">
    <source>
        <dbReference type="Proteomes" id="UP000276133"/>
    </source>
</evidence>
<protein>
    <submittedName>
        <fullName evidence="2">Uncharacterized protein</fullName>
    </submittedName>
</protein>